<dbReference type="EMBL" id="GBXM01009003">
    <property type="protein sequence ID" value="JAH99574.1"/>
    <property type="molecule type" value="Transcribed_RNA"/>
</dbReference>
<dbReference type="AlphaFoldDB" id="A0A0E9XAC5"/>
<sequence>MHYMHIFQPGSNQVKINENYTRALYCTHKMLEKKVVDDRSKCLIDFIKICLLLSHICCGFNV</sequence>
<evidence type="ECO:0000313" key="1">
    <source>
        <dbReference type="EMBL" id="JAH99574.1"/>
    </source>
</evidence>
<name>A0A0E9XAC5_ANGAN</name>
<reference evidence="1" key="1">
    <citation type="submission" date="2014-11" db="EMBL/GenBank/DDBJ databases">
        <authorList>
            <person name="Amaro Gonzalez C."/>
        </authorList>
    </citation>
    <scope>NUCLEOTIDE SEQUENCE</scope>
</reference>
<organism evidence="1">
    <name type="scientific">Anguilla anguilla</name>
    <name type="common">European freshwater eel</name>
    <name type="synonym">Muraena anguilla</name>
    <dbReference type="NCBI Taxonomy" id="7936"/>
    <lineage>
        <taxon>Eukaryota</taxon>
        <taxon>Metazoa</taxon>
        <taxon>Chordata</taxon>
        <taxon>Craniata</taxon>
        <taxon>Vertebrata</taxon>
        <taxon>Euteleostomi</taxon>
        <taxon>Actinopterygii</taxon>
        <taxon>Neopterygii</taxon>
        <taxon>Teleostei</taxon>
        <taxon>Anguilliformes</taxon>
        <taxon>Anguillidae</taxon>
        <taxon>Anguilla</taxon>
    </lineage>
</organism>
<reference evidence="1" key="2">
    <citation type="journal article" date="2015" name="Fish Shellfish Immunol.">
        <title>Early steps in the European eel (Anguilla anguilla)-Vibrio vulnificus interaction in the gills: Role of the RtxA13 toxin.</title>
        <authorList>
            <person name="Callol A."/>
            <person name="Pajuelo D."/>
            <person name="Ebbesson L."/>
            <person name="Teles M."/>
            <person name="MacKenzie S."/>
            <person name="Amaro C."/>
        </authorList>
    </citation>
    <scope>NUCLEOTIDE SEQUENCE</scope>
</reference>
<protein>
    <submittedName>
        <fullName evidence="1">Uncharacterized protein</fullName>
    </submittedName>
</protein>
<accession>A0A0E9XAC5</accession>
<proteinExistence type="predicted"/>